<reference evidence="7 8" key="1">
    <citation type="submission" date="2020-02" db="EMBL/GenBank/DDBJ databases">
        <title>Genome assembly of a novel Clostridium senegalense strain.</title>
        <authorList>
            <person name="Gupta T.B."/>
            <person name="Jauregui R."/>
            <person name="Maclean P."/>
            <person name="Nawarathana A."/>
            <person name="Brightwell G."/>
        </authorList>
    </citation>
    <scope>NUCLEOTIDE SEQUENCE [LARGE SCALE GENOMIC DNA]</scope>
    <source>
        <strain evidence="7 8">AGRFS4</strain>
    </source>
</reference>
<dbReference type="EMBL" id="JAAGPU010000010">
    <property type="protein sequence ID" value="NEU04617.1"/>
    <property type="molecule type" value="Genomic_DNA"/>
</dbReference>
<proteinExistence type="predicted"/>
<dbReference type="GO" id="GO:0005829">
    <property type="term" value="C:cytosol"/>
    <property type="evidence" value="ECO:0007669"/>
    <property type="project" value="TreeGrafter"/>
</dbReference>
<dbReference type="Gene3D" id="1.10.1420.10">
    <property type="match status" value="1"/>
</dbReference>
<evidence type="ECO:0000256" key="3">
    <source>
        <dbReference type="ARBA" id="ARBA00023125"/>
    </source>
</evidence>
<dbReference type="InterPro" id="IPR007696">
    <property type="entry name" value="DNA_mismatch_repair_MutS_core"/>
</dbReference>
<evidence type="ECO:0000256" key="2">
    <source>
        <dbReference type="ARBA" id="ARBA00022840"/>
    </source>
</evidence>
<dbReference type="RefSeq" id="WP_199869661.1">
    <property type="nucleotide sequence ID" value="NZ_JAAGPU010000010.1"/>
</dbReference>
<comment type="caution">
    <text evidence="7">The sequence shown here is derived from an EMBL/GenBank/DDBJ whole genome shotgun (WGS) entry which is preliminary data.</text>
</comment>
<dbReference type="InterPro" id="IPR036187">
    <property type="entry name" value="DNA_mismatch_repair_MutS_sf"/>
</dbReference>
<dbReference type="GO" id="GO:0006298">
    <property type="term" value="P:mismatch repair"/>
    <property type="evidence" value="ECO:0007669"/>
    <property type="project" value="InterPro"/>
</dbReference>
<keyword evidence="2" id="KW-0067">ATP-binding</keyword>
<feature type="transmembrane region" description="Helical" evidence="4">
    <location>
        <begin position="212"/>
        <end position="230"/>
    </location>
</feature>
<organism evidence="7 8">
    <name type="scientific">Clostridium senegalense</name>
    <dbReference type="NCBI Taxonomy" id="1465809"/>
    <lineage>
        <taxon>Bacteria</taxon>
        <taxon>Bacillati</taxon>
        <taxon>Bacillota</taxon>
        <taxon>Clostridia</taxon>
        <taxon>Eubacteriales</taxon>
        <taxon>Clostridiaceae</taxon>
        <taxon>Clostridium</taxon>
    </lineage>
</organism>
<feature type="transmembrane region" description="Helical" evidence="4">
    <location>
        <begin position="21"/>
        <end position="42"/>
    </location>
</feature>
<dbReference type="GO" id="GO:0005524">
    <property type="term" value="F:ATP binding"/>
    <property type="evidence" value="ECO:0007669"/>
    <property type="project" value="UniProtKB-KW"/>
</dbReference>
<dbReference type="Pfam" id="PF00488">
    <property type="entry name" value="MutS_V"/>
    <property type="match status" value="1"/>
</dbReference>
<feature type="domain" description="DNA mismatch repair proteins mutS family" evidence="6">
    <location>
        <begin position="418"/>
        <end position="595"/>
    </location>
</feature>
<keyword evidence="8" id="KW-1185">Reference proteome</keyword>
<evidence type="ECO:0000259" key="5">
    <source>
        <dbReference type="SMART" id="SM00533"/>
    </source>
</evidence>
<dbReference type="SUPFAM" id="SSF48334">
    <property type="entry name" value="DNA repair protein MutS, domain III"/>
    <property type="match status" value="1"/>
</dbReference>
<dbReference type="InterPro" id="IPR027417">
    <property type="entry name" value="P-loop_NTPase"/>
</dbReference>
<evidence type="ECO:0000256" key="1">
    <source>
        <dbReference type="ARBA" id="ARBA00022741"/>
    </source>
</evidence>
<keyword evidence="3" id="KW-0238">DNA-binding</keyword>
<accession>A0A6M0H284</accession>
<dbReference type="SUPFAM" id="SSF52540">
    <property type="entry name" value="P-loop containing nucleoside triphosphate hydrolases"/>
    <property type="match status" value="1"/>
</dbReference>
<dbReference type="Pfam" id="PF05192">
    <property type="entry name" value="MutS_III"/>
    <property type="match status" value="1"/>
</dbReference>
<dbReference type="GO" id="GO:0140664">
    <property type="term" value="F:ATP-dependent DNA damage sensor activity"/>
    <property type="evidence" value="ECO:0007669"/>
    <property type="project" value="InterPro"/>
</dbReference>
<dbReference type="AlphaFoldDB" id="A0A6M0H284"/>
<feature type="transmembrane region" description="Helical" evidence="4">
    <location>
        <begin position="48"/>
        <end position="68"/>
    </location>
</feature>
<evidence type="ECO:0000313" key="7">
    <source>
        <dbReference type="EMBL" id="NEU04617.1"/>
    </source>
</evidence>
<gene>
    <name evidence="7" type="ORF">G3M99_07020</name>
</gene>
<feature type="domain" description="DNA mismatch repair protein MutS core" evidence="5">
    <location>
        <begin position="121"/>
        <end position="407"/>
    </location>
</feature>
<keyword evidence="1" id="KW-0547">Nucleotide-binding</keyword>
<dbReference type="GO" id="GO:0030983">
    <property type="term" value="F:mismatched DNA binding"/>
    <property type="evidence" value="ECO:0007669"/>
    <property type="project" value="InterPro"/>
</dbReference>
<dbReference type="InterPro" id="IPR045076">
    <property type="entry name" value="MutS"/>
</dbReference>
<dbReference type="Gene3D" id="3.40.50.300">
    <property type="entry name" value="P-loop containing nucleotide triphosphate hydrolases"/>
    <property type="match status" value="1"/>
</dbReference>
<feature type="transmembrane region" description="Helical" evidence="4">
    <location>
        <begin position="319"/>
        <end position="337"/>
    </location>
</feature>
<dbReference type="Proteomes" id="UP000481872">
    <property type="component" value="Unassembled WGS sequence"/>
</dbReference>
<evidence type="ECO:0000259" key="6">
    <source>
        <dbReference type="SMART" id="SM00534"/>
    </source>
</evidence>
<name>A0A6M0H284_9CLOT</name>
<protein>
    <submittedName>
        <fullName evidence="7">DNA mismatch repair protein MutS</fullName>
    </submittedName>
</protein>
<dbReference type="PANTHER" id="PTHR11361:SF99">
    <property type="entry name" value="DNA MISMATCH REPAIR PROTEIN"/>
    <property type="match status" value="1"/>
</dbReference>
<keyword evidence="4" id="KW-0472">Membrane</keyword>
<keyword evidence="4" id="KW-0812">Transmembrane</keyword>
<dbReference type="InterPro" id="IPR000432">
    <property type="entry name" value="DNA_mismatch_repair_MutS_C"/>
</dbReference>
<dbReference type="SMART" id="SM00533">
    <property type="entry name" value="MUTSd"/>
    <property type="match status" value="1"/>
</dbReference>
<dbReference type="PANTHER" id="PTHR11361">
    <property type="entry name" value="DNA MISMATCH REPAIR PROTEIN MUTS FAMILY MEMBER"/>
    <property type="match status" value="1"/>
</dbReference>
<dbReference type="SMART" id="SM00534">
    <property type="entry name" value="MUTSac"/>
    <property type="match status" value="1"/>
</dbReference>
<evidence type="ECO:0000256" key="4">
    <source>
        <dbReference type="SAM" id="Phobius"/>
    </source>
</evidence>
<feature type="transmembrane region" description="Helical" evidence="4">
    <location>
        <begin position="236"/>
        <end position="254"/>
    </location>
</feature>
<keyword evidence="4" id="KW-1133">Transmembrane helix</keyword>
<evidence type="ECO:0000313" key="8">
    <source>
        <dbReference type="Proteomes" id="UP000481872"/>
    </source>
</evidence>
<sequence length="596" mass="68640">MVFEERLKHYEKEAKSFTKTYNILGALRLIVFILAAFFTYAIWKLGLIPIYSICFAISYVAFIILVVYHRNISDKLQYAKGMIGINKDYIDRTNGKWVNFKDCGEEFIDRKHPYSFDLDIVGDKSLFQLINTTNTFIGRERLSKSLLNPDFDTEIIKKRQDAIKELSSKLEFCQSIENSAYRDREKLQNPRFLFKYGSEKKEITNKGFIKKILYILPIITVPISLALILFKGTLGFKLAFLIIAIQLLIWAMGLNKINQSFYEVSKFKSGFDGYYNLLKLIENEEFKSELLKDLKEKLFETGNESLKGMKDLNKIMNKINLRFNTFFMLPLNGIFLWDYQCIFALESWNKKYGSNIEMWLSLIGELESLISFSVLMHINDNVTMCEINDKSLKVKAVNLGHPLINSSIRVCNDFSMDDEIFVITGSNMSGKTTFLRTIGINLVLAYNGAPVCAKEMVASKVQIYTSMRISDDLKNGVSTFYAELIRIKQIIDYSNKNSKMIFLIDEIFRGTNSVDRITGAKNVLANLNKLGAIGLITTHDLELCALETNNRIKNFHFAENYNENKILFDYKLKNGRSTSTNAKYLMKMVGINILEE</sequence>